<organism evidence="1 3">
    <name type="scientific">Linum tenue</name>
    <dbReference type="NCBI Taxonomy" id="586396"/>
    <lineage>
        <taxon>Eukaryota</taxon>
        <taxon>Viridiplantae</taxon>
        <taxon>Streptophyta</taxon>
        <taxon>Embryophyta</taxon>
        <taxon>Tracheophyta</taxon>
        <taxon>Spermatophyta</taxon>
        <taxon>Magnoliopsida</taxon>
        <taxon>eudicotyledons</taxon>
        <taxon>Gunneridae</taxon>
        <taxon>Pentapetalae</taxon>
        <taxon>rosids</taxon>
        <taxon>fabids</taxon>
        <taxon>Malpighiales</taxon>
        <taxon>Linaceae</taxon>
        <taxon>Linum</taxon>
    </lineage>
</organism>
<dbReference type="EMBL" id="CAMGYJ010000003">
    <property type="protein sequence ID" value="CAI0393567.1"/>
    <property type="molecule type" value="Genomic_DNA"/>
</dbReference>
<name>A0AAV0I7Q9_9ROSI</name>
<dbReference type="AlphaFoldDB" id="A0AAV0I7Q9"/>
<feature type="non-terminal residue" evidence="1">
    <location>
        <position position="60"/>
    </location>
</feature>
<evidence type="ECO:0000313" key="1">
    <source>
        <dbReference type="EMBL" id="CAI0393567.1"/>
    </source>
</evidence>
<reference evidence="1" key="1">
    <citation type="submission" date="2022-08" db="EMBL/GenBank/DDBJ databases">
        <authorList>
            <person name="Gutierrez-Valencia J."/>
        </authorList>
    </citation>
    <scope>NUCLEOTIDE SEQUENCE</scope>
</reference>
<sequence length="60" mass="6836">MGSLPQSQETGGDIPIQAVKLRESWVFAPQTPNGRTVDRERDLGIFLEQFWKIFSSLEPM</sequence>
<gene>
    <name evidence="2" type="ORF">LITE_LOCUS10413</name>
    <name evidence="1" type="ORF">LITE_LOCUS7984</name>
</gene>
<accession>A0AAV0I7Q9</accession>
<evidence type="ECO:0000313" key="2">
    <source>
        <dbReference type="EMBL" id="CAI0399669.1"/>
    </source>
</evidence>
<evidence type="ECO:0000313" key="3">
    <source>
        <dbReference type="Proteomes" id="UP001154282"/>
    </source>
</evidence>
<comment type="caution">
    <text evidence="1">The sequence shown here is derived from an EMBL/GenBank/DDBJ whole genome shotgun (WGS) entry which is preliminary data.</text>
</comment>
<proteinExistence type="predicted"/>
<dbReference type="Proteomes" id="UP001154282">
    <property type="component" value="Unassembled WGS sequence"/>
</dbReference>
<keyword evidence="3" id="KW-1185">Reference proteome</keyword>
<dbReference type="EMBL" id="CAMGYJ010000004">
    <property type="protein sequence ID" value="CAI0399669.1"/>
    <property type="molecule type" value="Genomic_DNA"/>
</dbReference>
<protein>
    <submittedName>
        <fullName evidence="1">Uncharacterized protein</fullName>
    </submittedName>
</protein>